<proteinExistence type="predicted"/>
<gene>
    <name evidence="1" type="ORF">MA16_Dca017673</name>
</gene>
<protein>
    <submittedName>
        <fullName evidence="1">Uncharacterized protein</fullName>
    </submittedName>
</protein>
<evidence type="ECO:0000313" key="1">
    <source>
        <dbReference type="EMBL" id="PKU84846.1"/>
    </source>
</evidence>
<dbReference type="AlphaFoldDB" id="A0A2I0XAC9"/>
<dbReference type="Proteomes" id="UP000233837">
    <property type="component" value="Unassembled WGS sequence"/>
</dbReference>
<evidence type="ECO:0000313" key="2">
    <source>
        <dbReference type="Proteomes" id="UP000233837"/>
    </source>
</evidence>
<keyword evidence="2" id="KW-1185">Reference proteome</keyword>
<organism evidence="1 2">
    <name type="scientific">Dendrobium catenatum</name>
    <dbReference type="NCBI Taxonomy" id="906689"/>
    <lineage>
        <taxon>Eukaryota</taxon>
        <taxon>Viridiplantae</taxon>
        <taxon>Streptophyta</taxon>
        <taxon>Embryophyta</taxon>
        <taxon>Tracheophyta</taxon>
        <taxon>Spermatophyta</taxon>
        <taxon>Magnoliopsida</taxon>
        <taxon>Liliopsida</taxon>
        <taxon>Asparagales</taxon>
        <taxon>Orchidaceae</taxon>
        <taxon>Epidendroideae</taxon>
        <taxon>Malaxideae</taxon>
        <taxon>Dendrobiinae</taxon>
        <taxon>Dendrobium</taxon>
    </lineage>
</organism>
<dbReference type="EMBL" id="KZ502026">
    <property type="protein sequence ID" value="PKU84846.1"/>
    <property type="molecule type" value="Genomic_DNA"/>
</dbReference>
<reference evidence="1 2" key="2">
    <citation type="journal article" date="2017" name="Nature">
        <title>The Apostasia genome and the evolution of orchids.</title>
        <authorList>
            <person name="Zhang G.Q."/>
            <person name="Liu K.W."/>
            <person name="Li Z."/>
            <person name="Lohaus R."/>
            <person name="Hsiao Y.Y."/>
            <person name="Niu S.C."/>
            <person name="Wang J.Y."/>
            <person name="Lin Y.C."/>
            <person name="Xu Q."/>
            <person name="Chen L.J."/>
            <person name="Yoshida K."/>
            <person name="Fujiwara S."/>
            <person name="Wang Z.W."/>
            <person name="Zhang Y.Q."/>
            <person name="Mitsuda N."/>
            <person name="Wang M."/>
            <person name="Liu G.H."/>
            <person name="Pecoraro L."/>
            <person name="Huang H.X."/>
            <person name="Xiao X.J."/>
            <person name="Lin M."/>
            <person name="Wu X.Y."/>
            <person name="Wu W.L."/>
            <person name="Chen Y.Y."/>
            <person name="Chang S.B."/>
            <person name="Sakamoto S."/>
            <person name="Ohme-Takagi M."/>
            <person name="Yagi M."/>
            <person name="Zeng S.J."/>
            <person name="Shen C.Y."/>
            <person name="Yeh C.M."/>
            <person name="Luo Y.B."/>
            <person name="Tsai W.C."/>
            <person name="Van de Peer Y."/>
            <person name="Liu Z.J."/>
        </authorList>
    </citation>
    <scope>NUCLEOTIDE SEQUENCE [LARGE SCALE GENOMIC DNA]</scope>
    <source>
        <tissue evidence="1">The whole plant</tissue>
    </source>
</reference>
<reference evidence="1 2" key="1">
    <citation type="journal article" date="2016" name="Sci. Rep.">
        <title>The Dendrobium catenatum Lindl. genome sequence provides insights into polysaccharide synthase, floral development and adaptive evolution.</title>
        <authorList>
            <person name="Zhang G.Q."/>
            <person name="Xu Q."/>
            <person name="Bian C."/>
            <person name="Tsai W.C."/>
            <person name="Yeh C.M."/>
            <person name="Liu K.W."/>
            <person name="Yoshida K."/>
            <person name="Zhang L.S."/>
            <person name="Chang S.B."/>
            <person name="Chen F."/>
            <person name="Shi Y."/>
            <person name="Su Y.Y."/>
            <person name="Zhang Y.Q."/>
            <person name="Chen L.J."/>
            <person name="Yin Y."/>
            <person name="Lin M."/>
            <person name="Huang H."/>
            <person name="Deng H."/>
            <person name="Wang Z.W."/>
            <person name="Zhu S.L."/>
            <person name="Zhao X."/>
            <person name="Deng C."/>
            <person name="Niu S.C."/>
            <person name="Huang J."/>
            <person name="Wang M."/>
            <person name="Liu G.H."/>
            <person name="Yang H.J."/>
            <person name="Xiao X.J."/>
            <person name="Hsiao Y.Y."/>
            <person name="Wu W.L."/>
            <person name="Chen Y.Y."/>
            <person name="Mitsuda N."/>
            <person name="Ohme-Takagi M."/>
            <person name="Luo Y.B."/>
            <person name="Van de Peer Y."/>
            <person name="Liu Z.J."/>
        </authorList>
    </citation>
    <scope>NUCLEOTIDE SEQUENCE [LARGE SCALE GENOMIC DNA]</scope>
    <source>
        <tissue evidence="1">The whole plant</tissue>
    </source>
</reference>
<accession>A0A2I0XAC9</accession>
<name>A0A2I0XAC9_9ASPA</name>
<sequence length="79" mass="8697">MFWRLESAPAAMSISTAVASPSLMARIVRDDIEIVQDDQCSETADFSVVMAREQEIEVDQEAPGFCSFGYSVSFVLRTG</sequence>